<reference evidence="4 5" key="1">
    <citation type="submission" date="2012-02" db="EMBL/GenBank/DDBJ databases">
        <title>Complete genome sequence of Actinoplanes missouriensis 431 (= NBRC 102363).</title>
        <authorList>
            <person name="Ohnishi Y."/>
            <person name="Ishikawa J."/>
            <person name="Sekine M."/>
            <person name="Hosoyama A."/>
            <person name="Harada T."/>
            <person name="Narita H."/>
            <person name="Hata T."/>
            <person name="Konno Y."/>
            <person name="Tutikane K."/>
            <person name="Fujita N."/>
            <person name="Horinouchi S."/>
            <person name="Hayakawa M."/>
        </authorList>
    </citation>
    <scope>NUCLEOTIDE SEQUENCE [LARGE SCALE GENOMIC DNA]</scope>
    <source>
        <strain evidence="5">ATCC 14538 / DSM 43046 / CBS 188.64 / JCM 3121 / NBRC 102363 / NCIMB 12654 / NRRL B-3342 / UNCC 431</strain>
    </source>
</reference>
<evidence type="ECO:0000256" key="2">
    <source>
        <dbReference type="PROSITE-ProRule" id="PRU00335"/>
    </source>
</evidence>
<dbReference type="KEGG" id="ams:AMIS_40280"/>
<evidence type="ECO:0000313" key="5">
    <source>
        <dbReference type="Proteomes" id="UP000007882"/>
    </source>
</evidence>
<dbReference type="STRING" id="512565.AMIS_40280"/>
<dbReference type="PROSITE" id="PS50977">
    <property type="entry name" value="HTH_TETR_2"/>
    <property type="match status" value="1"/>
</dbReference>
<dbReference type="PANTHER" id="PTHR30055:SF226">
    <property type="entry name" value="HTH-TYPE TRANSCRIPTIONAL REGULATOR PKSA"/>
    <property type="match status" value="1"/>
</dbReference>
<dbReference type="InterPro" id="IPR009057">
    <property type="entry name" value="Homeodomain-like_sf"/>
</dbReference>
<dbReference type="AlphaFoldDB" id="I0H8B1"/>
<evidence type="ECO:0000259" key="3">
    <source>
        <dbReference type="PROSITE" id="PS50977"/>
    </source>
</evidence>
<dbReference type="SUPFAM" id="SSF48498">
    <property type="entry name" value="Tetracyclin repressor-like, C-terminal domain"/>
    <property type="match status" value="1"/>
</dbReference>
<dbReference type="GO" id="GO:0003700">
    <property type="term" value="F:DNA-binding transcription factor activity"/>
    <property type="evidence" value="ECO:0007669"/>
    <property type="project" value="TreeGrafter"/>
</dbReference>
<dbReference type="RefSeq" id="WP_014444142.1">
    <property type="nucleotide sequence ID" value="NC_017093.1"/>
</dbReference>
<dbReference type="SUPFAM" id="SSF46689">
    <property type="entry name" value="Homeodomain-like"/>
    <property type="match status" value="1"/>
</dbReference>
<protein>
    <submittedName>
        <fullName evidence="4">Putative TetR-family transcriptional regulator</fullName>
    </submittedName>
</protein>
<dbReference type="PATRIC" id="fig|512565.3.peg.4014"/>
<dbReference type="InterPro" id="IPR001647">
    <property type="entry name" value="HTH_TetR"/>
</dbReference>
<gene>
    <name evidence="4" type="ordered locus">AMIS_40280</name>
</gene>
<keyword evidence="1 2" id="KW-0238">DNA-binding</keyword>
<dbReference type="HOGENOM" id="CLU_1092521_0_0_11"/>
<dbReference type="Gene3D" id="1.10.357.10">
    <property type="entry name" value="Tetracycline Repressor, domain 2"/>
    <property type="match status" value="1"/>
</dbReference>
<dbReference type="Gene3D" id="1.10.10.60">
    <property type="entry name" value="Homeodomain-like"/>
    <property type="match status" value="1"/>
</dbReference>
<feature type="domain" description="HTH tetR-type" evidence="3">
    <location>
        <begin position="14"/>
        <end position="74"/>
    </location>
</feature>
<evidence type="ECO:0000256" key="1">
    <source>
        <dbReference type="ARBA" id="ARBA00023125"/>
    </source>
</evidence>
<dbReference type="GO" id="GO:0000976">
    <property type="term" value="F:transcription cis-regulatory region binding"/>
    <property type="evidence" value="ECO:0007669"/>
    <property type="project" value="TreeGrafter"/>
</dbReference>
<sequence>MAYRQTALTRKNASDKRDSLLRAARTVVSTGGFAAATVAAIAAEGRASVGSVYSYFDGRDRLLAEVFRSAAGHELDVVRQAAADHGQPAAERLGALIRVFSGRALRGRRMAWALLFEPVSPAVEEERLIYRRAYTEIVEQIVRDGLDRGEFVAEDPGLAASAVMGAISEALVGSLRPSPDPVDPADINIDDINPGVVNMDGIKMADINPGVVNPSVINMDGINMDGVNPSVVNPSVIDGIQRFCFRALGASHDS</sequence>
<evidence type="ECO:0000313" key="4">
    <source>
        <dbReference type="EMBL" id="BAL89248.1"/>
    </source>
</evidence>
<dbReference type="Pfam" id="PF17932">
    <property type="entry name" value="TetR_C_24"/>
    <property type="match status" value="1"/>
</dbReference>
<accession>I0H8B1</accession>
<keyword evidence="5" id="KW-1185">Reference proteome</keyword>
<dbReference type="InterPro" id="IPR050109">
    <property type="entry name" value="HTH-type_TetR-like_transc_reg"/>
</dbReference>
<dbReference type="InterPro" id="IPR041490">
    <property type="entry name" value="KstR2_TetR_C"/>
</dbReference>
<dbReference type="eggNOG" id="COG1309">
    <property type="taxonomic scope" value="Bacteria"/>
</dbReference>
<feature type="DNA-binding region" description="H-T-H motif" evidence="2">
    <location>
        <begin position="37"/>
        <end position="56"/>
    </location>
</feature>
<proteinExistence type="predicted"/>
<organism evidence="4 5">
    <name type="scientific">Actinoplanes missouriensis (strain ATCC 14538 / DSM 43046 / CBS 188.64 / JCM 3121 / NBRC 102363 / NCIMB 12654 / NRRL B-3342 / UNCC 431)</name>
    <dbReference type="NCBI Taxonomy" id="512565"/>
    <lineage>
        <taxon>Bacteria</taxon>
        <taxon>Bacillati</taxon>
        <taxon>Actinomycetota</taxon>
        <taxon>Actinomycetes</taxon>
        <taxon>Micromonosporales</taxon>
        <taxon>Micromonosporaceae</taxon>
        <taxon>Actinoplanes</taxon>
    </lineage>
</organism>
<dbReference type="Pfam" id="PF00440">
    <property type="entry name" value="TetR_N"/>
    <property type="match status" value="1"/>
</dbReference>
<dbReference type="Proteomes" id="UP000007882">
    <property type="component" value="Chromosome"/>
</dbReference>
<dbReference type="InterPro" id="IPR036271">
    <property type="entry name" value="Tet_transcr_reg_TetR-rel_C_sf"/>
</dbReference>
<dbReference type="EMBL" id="AP012319">
    <property type="protein sequence ID" value="BAL89248.1"/>
    <property type="molecule type" value="Genomic_DNA"/>
</dbReference>
<name>I0H8B1_ACTM4</name>
<dbReference type="PANTHER" id="PTHR30055">
    <property type="entry name" value="HTH-TYPE TRANSCRIPTIONAL REGULATOR RUTR"/>
    <property type="match status" value="1"/>
</dbReference>